<evidence type="ECO:0000256" key="3">
    <source>
        <dbReference type="ARBA" id="ARBA00022448"/>
    </source>
</evidence>
<sequence length="516" mass="56562">MKEQGRTNCLEQSAPISAFSTADLLQNRVEIGGADVEKRAVCLQKQIGLMGSVSLIVGTMIGSGIFASASGVFINAGSPGLTLIVWAGCGVIAMLGALCYVELGTAILKSGAEFTYILEAFGGLAAFLFSWTSVTLLRPSQMAIIALAFGQYVVEPFFPACQGSDRQDLNILVKLLAAFCLGIIMFVNIASVKWASRMQVIFTVCKMVAIVMLIITGLVRLGQGFTESFDNSFHKTTSNIGLVGFAFYNGLWAYDGWNNLNYVTEELKNPYRDLPLSILIGIPLVTVCYVLVNIAYLTVLTPMEIMNSSAVAVTLADRLYGVMAWVIPIFVAASTFGAANGSAFSSGRLVFAAAREGHLPKFLAMIHTKRHTPLPAMLFTSTIAWIMLLPDSSSFETLINYFSFAAWVFYGFTVSALLWLRYKKPDMKRPYRVPIVIPILVLLASIYLIVAPFYEAPLESFFCLLFILTGIPFYLVFVYFKVVPQSFFKCVARLTYKLQMICDVAFPESEADMVGT</sequence>
<dbReference type="FunFam" id="1.20.1740.10:FF:000015">
    <property type="entry name" value="B(0,+)-type amino acid transporter 1"/>
    <property type="match status" value="1"/>
</dbReference>
<evidence type="ECO:0000256" key="6">
    <source>
        <dbReference type="ARBA" id="ARBA00022692"/>
    </source>
</evidence>
<feature type="transmembrane region" description="Helical" evidence="19">
    <location>
        <begin position="113"/>
        <end position="134"/>
    </location>
</feature>
<dbReference type="Gene3D" id="1.20.1740.10">
    <property type="entry name" value="Amino acid/polyamine transporter I"/>
    <property type="match status" value="1"/>
</dbReference>
<evidence type="ECO:0000256" key="10">
    <source>
        <dbReference type="ARBA" id="ARBA00051323"/>
    </source>
</evidence>
<dbReference type="Proteomes" id="UP000275408">
    <property type="component" value="Unassembled WGS sequence"/>
</dbReference>
<keyword evidence="21" id="KW-1185">Reference proteome</keyword>
<evidence type="ECO:0000256" key="1">
    <source>
        <dbReference type="ARBA" id="ARBA00004424"/>
    </source>
</evidence>
<feature type="transmembrane region" description="Helical" evidence="19">
    <location>
        <begin position="371"/>
        <end position="389"/>
    </location>
</feature>
<comment type="catalytic activity">
    <reaction evidence="12">
        <text>L-histidine(out) + L-arginine(in) = L-histidine(in) + L-arginine(out)</text>
        <dbReference type="Rhea" id="RHEA:71063"/>
        <dbReference type="ChEBI" id="CHEBI:32682"/>
        <dbReference type="ChEBI" id="CHEBI:57595"/>
    </reaction>
    <physiologicalReaction direction="left-to-right" evidence="12">
        <dbReference type="Rhea" id="RHEA:71064"/>
    </physiologicalReaction>
</comment>
<feature type="transmembrane region" description="Helical" evidence="19">
    <location>
        <begin position="432"/>
        <end position="454"/>
    </location>
</feature>
<gene>
    <name evidence="20" type="ORF">pdam_00013419</name>
</gene>
<feature type="transmembrane region" description="Helical" evidence="19">
    <location>
        <begin position="171"/>
        <end position="192"/>
    </location>
</feature>
<keyword evidence="7 19" id="KW-1133">Transmembrane helix</keyword>
<evidence type="ECO:0000256" key="8">
    <source>
        <dbReference type="ARBA" id="ARBA00023136"/>
    </source>
</evidence>
<dbReference type="OrthoDB" id="5982228at2759"/>
<evidence type="ECO:0000256" key="13">
    <source>
        <dbReference type="ARBA" id="ARBA00052179"/>
    </source>
</evidence>
<protein>
    <recommendedName>
        <fullName evidence="15">b(0,+)-type amino acid transporter 1</fullName>
    </recommendedName>
    <alternativeName>
        <fullName evidence="16">Glycoprotein-associated amino acid transporter b0,+AT1</fullName>
    </alternativeName>
    <alternativeName>
        <fullName evidence="17">Solute carrier family 7 member 9</fullName>
    </alternativeName>
</protein>
<dbReference type="PANTHER" id="PTHR11785:SF512">
    <property type="entry name" value="SOBREMESA, ISOFORM B"/>
    <property type="match status" value="1"/>
</dbReference>
<feature type="transmembrane region" description="Helical" evidence="19">
    <location>
        <begin position="460"/>
        <end position="480"/>
    </location>
</feature>
<comment type="catalytic activity">
    <reaction evidence="11">
        <text>L-cystine(out) + L-arginine(in) = L-cystine(in) + L-arginine(out)</text>
        <dbReference type="Rhea" id="RHEA:71075"/>
        <dbReference type="ChEBI" id="CHEBI:32682"/>
        <dbReference type="ChEBI" id="CHEBI:35491"/>
    </reaction>
    <physiologicalReaction direction="left-to-right" evidence="11">
        <dbReference type="Rhea" id="RHEA:71076"/>
    </physiologicalReaction>
</comment>
<keyword evidence="6 19" id="KW-0812">Transmembrane</keyword>
<evidence type="ECO:0000256" key="11">
    <source>
        <dbReference type="ARBA" id="ARBA00051814"/>
    </source>
</evidence>
<dbReference type="EMBL" id="RCHS01000548">
    <property type="protein sequence ID" value="RMX58061.1"/>
    <property type="molecule type" value="Genomic_DNA"/>
</dbReference>
<feature type="transmembrane region" description="Helical" evidence="19">
    <location>
        <begin position="319"/>
        <end position="339"/>
    </location>
</feature>
<evidence type="ECO:0000256" key="14">
    <source>
        <dbReference type="ARBA" id="ARBA00052732"/>
    </source>
</evidence>
<evidence type="ECO:0000256" key="17">
    <source>
        <dbReference type="ARBA" id="ARBA00083296"/>
    </source>
</evidence>
<comment type="catalytic activity">
    <reaction evidence="14">
        <text>L-leucine(out) + L-arginine(in) = L-leucine(in) + L-arginine(out)</text>
        <dbReference type="Rhea" id="RHEA:71059"/>
        <dbReference type="ChEBI" id="CHEBI:32682"/>
        <dbReference type="ChEBI" id="CHEBI:57427"/>
    </reaction>
    <physiologicalReaction direction="left-to-right" evidence="14">
        <dbReference type="Rhea" id="RHEA:71060"/>
    </physiologicalReaction>
</comment>
<evidence type="ECO:0000256" key="18">
    <source>
        <dbReference type="ARBA" id="ARBA00093193"/>
    </source>
</evidence>
<comment type="catalytic activity">
    <reaction evidence="18">
        <text>L-phenylalanine(out) + L-arginine(in) = L-phenylalanine(in) + L-arginine(out)</text>
        <dbReference type="Rhea" id="RHEA:71067"/>
        <dbReference type="ChEBI" id="CHEBI:32682"/>
        <dbReference type="ChEBI" id="CHEBI:58095"/>
    </reaction>
    <physiologicalReaction direction="left-to-right" evidence="18">
        <dbReference type="Rhea" id="RHEA:71068"/>
    </physiologicalReaction>
</comment>
<evidence type="ECO:0000256" key="5">
    <source>
        <dbReference type="ARBA" id="ARBA00022553"/>
    </source>
</evidence>
<keyword evidence="5" id="KW-0597">Phosphoprotein</keyword>
<keyword evidence="4" id="KW-1003">Cell membrane</keyword>
<feature type="transmembrane region" description="Helical" evidence="19">
    <location>
        <begin position="80"/>
        <end position="101"/>
    </location>
</feature>
<dbReference type="Pfam" id="PF13520">
    <property type="entry name" value="AA_permease_2"/>
    <property type="match status" value="1"/>
</dbReference>
<evidence type="ECO:0000256" key="4">
    <source>
        <dbReference type="ARBA" id="ARBA00022475"/>
    </source>
</evidence>
<feature type="transmembrane region" description="Helical" evidence="19">
    <location>
        <begin position="198"/>
        <end position="219"/>
    </location>
</feature>
<name>A0A3M6UWN9_POCDA</name>
<accession>A0A3M6UWN9</accession>
<organism evidence="20 21">
    <name type="scientific">Pocillopora damicornis</name>
    <name type="common">Cauliflower coral</name>
    <name type="synonym">Millepora damicornis</name>
    <dbReference type="NCBI Taxonomy" id="46731"/>
    <lineage>
        <taxon>Eukaryota</taxon>
        <taxon>Metazoa</taxon>
        <taxon>Cnidaria</taxon>
        <taxon>Anthozoa</taxon>
        <taxon>Hexacorallia</taxon>
        <taxon>Scleractinia</taxon>
        <taxon>Astrocoeniina</taxon>
        <taxon>Pocilloporidae</taxon>
        <taxon>Pocillopora</taxon>
    </lineage>
</organism>
<evidence type="ECO:0000256" key="16">
    <source>
        <dbReference type="ARBA" id="ARBA00079910"/>
    </source>
</evidence>
<feature type="transmembrane region" description="Helical" evidence="19">
    <location>
        <begin position="276"/>
        <end position="299"/>
    </location>
</feature>
<comment type="subcellular location">
    <subcellularLocation>
        <location evidence="1">Apical cell membrane</location>
        <topology evidence="1">Multi-pass membrane protein</topology>
    </subcellularLocation>
</comment>
<dbReference type="InterPro" id="IPR002293">
    <property type="entry name" value="AA/rel_permease1"/>
</dbReference>
<evidence type="ECO:0000256" key="19">
    <source>
        <dbReference type="SAM" id="Phobius"/>
    </source>
</evidence>
<keyword evidence="9" id="KW-1015">Disulfide bond</keyword>
<evidence type="ECO:0000256" key="2">
    <source>
        <dbReference type="ARBA" id="ARBA00009523"/>
    </source>
</evidence>
<reference evidence="20 21" key="1">
    <citation type="journal article" date="2018" name="Sci. Rep.">
        <title>Comparative analysis of the Pocillopora damicornis genome highlights role of immune system in coral evolution.</title>
        <authorList>
            <person name="Cunning R."/>
            <person name="Bay R.A."/>
            <person name="Gillette P."/>
            <person name="Baker A.C."/>
            <person name="Traylor-Knowles N."/>
        </authorList>
    </citation>
    <scope>NUCLEOTIDE SEQUENCE [LARGE SCALE GENOMIC DNA]</scope>
    <source>
        <strain evidence="20">RSMAS</strain>
        <tissue evidence="20">Whole animal</tissue>
    </source>
</reference>
<comment type="caution">
    <text evidence="20">The sequence shown here is derived from an EMBL/GenBank/DDBJ whole genome shotgun (WGS) entry which is preliminary data.</text>
</comment>
<feature type="transmembrane region" description="Helical" evidence="19">
    <location>
        <begin position="401"/>
        <end position="420"/>
    </location>
</feature>
<comment type="catalytic activity">
    <reaction evidence="13">
        <text>L-cysteine(out) + L-arginine(in) = L-cysteine(in) + L-arginine(out)</text>
        <dbReference type="Rhea" id="RHEA:71071"/>
        <dbReference type="ChEBI" id="CHEBI:32682"/>
        <dbReference type="ChEBI" id="CHEBI:35235"/>
    </reaction>
    <physiologicalReaction direction="left-to-right" evidence="13">
        <dbReference type="Rhea" id="RHEA:71072"/>
    </physiologicalReaction>
</comment>
<evidence type="ECO:0000313" key="20">
    <source>
        <dbReference type="EMBL" id="RMX58061.1"/>
    </source>
</evidence>
<comment type="catalytic activity">
    <reaction evidence="10">
        <text>L-lysine(out) + L-arginine(in) = L-lysine(in) + L-arginine(out)</text>
        <dbReference type="Rhea" id="RHEA:70827"/>
        <dbReference type="ChEBI" id="CHEBI:32551"/>
        <dbReference type="ChEBI" id="CHEBI:32682"/>
    </reaction>
    <physiologicalReaction direction="left-to-right" evidence="10">
        <dbReference type="Rhea" id="RHEA:70828"/>
    </physiologicalReaction>
</comment>
<evidence type="ECO:0000313" key="21">
    <source>
        <dbReference type="Proteomes" id="UP000275408"/>
    </source>
</evidence>
<evidence type="ECO:0000256" key="7">
    <source>
        <dbReference type="ARBA" id="ARBA00022989"/>
    </source>
</evidence>
<keyword evidence="3" id="KW-0813">Transport</keyword>
<dbReference type="PIRSF" id="PIRSF006060">
    <property type="entry name" value="AA_transporter"/>
    <property type="match status" value="1"/>
</dbReference>
<feature type="transmembrane region" description="Helical" evidence="19">
    <location>
        <begin position="47"/>
        <end position="74"/>
    </location>
</feature>
<comment type="similarity">
    <text evidence="2">Belongs to the amino acid-polyamine-organocation (APC) superfamily.</text>
</comment>
<dbReference type="STRING" id="46731.A0A3M6UWN9"/>
<keyword evidence="8 19" id="KW-0472">Membrane</keyword>
<dbReference type="AlphaFoldDB" id="A0A3M6UWN9"/>
<evidence type="ECO:0000256" key="9">
    <source>
        <dbReference type="ARBA" id="ARBA00023157"/>
    </source>
</evidence>
<proteinExistence type="inferred from homology"/>
<dbReference type="GO" id="GO:0016324">
    <property type="term" value="C:apical plasma membrane"/>
    <property type="evidence" value="ECO:0007669"/>
    <property type="project" value="UniProtKB-SubCell"/>
</dbReference>
<evidence type="ECO:0000256" key="12">
    <source>
        <dbReference type="ARBA" id="ARBA00051835"/>
    </source>
</evidence>
<dbReference type="PANTHER" id="PTHR11785">
    <property type="entry name" value="AMINO ACID TRANSPORTER"/>
    <property type="match status" value="1"/>
</dbReference>
<dbReference type="InterPro" id="IPR050598">
    <property type="entry name" value="AminoAcid_Transporter"/>
</dbReference>
<evidence type="ECO:0000256" key="15">
    <source>
        <dbReference type="ARBA" id="ARBA00074336"/>
    </source>
</evidence>
<dbReference type="GO" id="GO:0015179">
    <property type="term" value="F:L-amino acid transmembrane transporter activity"/>
    <property type="evidence" value="ECO:0007669"/>
    <property type="project" value="TreeGrafter"/>
</dbReference>